<dbReference type="EMBL" id="BMAT01007015">
    <property type="protein sequence ID" value="GFS24026.1"/>
    <property type="molecule type" value="Genomic_DNA"/>
</dbReference>
<dbReference type="Proteomes" id="UP000762676">
    <property type="component" value="Unassembled WGS sequence"/>
</dbReference>
<keyword evidence="3" id="KW-1185">Reference proteome</keyword>
<keyword evidence="1" id="KW-0812">Transmembrane</keyword>
<keyword evidence="1" id="KW-0472">Membrane</keyword>
<gene>
    <name evidence="2" type="ORF">ElyMa_003404600</name>
</gene>
<evidence type="ECO:0000256" key="1">
    <source>
        <dbReference type="SAM" id="Phobius"/>
    </source>
</evidence>
<reference evidence="2 3" key="1">
    <citation type="journal article" date="2021" name="Elife">
        <title>Chloroplast acquisition without the gene transfer in kleptoplastic sea slugs, Plakobranchus ocellatus.</title>
        <authorList>
            <person name="Maeda T."/>
            <person name="Takahashi S."/>
            <person name="Yoshida T."/>
            <person name="Shimamura S."/>
            <person name="Takaki Y."/>
            <person name="Nagai Y."/>
            <person name="Toyoda A."/>
            <person name="Suzuki Y."/>
            <person name="Arimoto A."/>
            <person name="Ishii H."/>
            <person name="Satoh N."/>
            <person name="Nishiyama T."/>
            <person name="Hasebe M."/>
            <person name="Maruyama T."/>
            <person name="Minagawa J."/>
            <person name="Obokata J."/>
            <person name="Shigenobu S."/>
        </authorList>
    </citation>
    <scope>NUCLEOTIDE SEQUENCE [LARGE SCALE GENOMIC DNA]</scope>
</reference>
<name>A0AAV4JRM5_9GAST</name>
<sequence length="130" mass="14556">MDSGTCFCSKEVCLKPQTQTLKRRKSLVALKRTVEKILVVAVVVVVVVVVVFFSFLSSTFLHRSCSFSISLPHGTIVLSVTSTPPLLTSIGFYLQVDSLKMPIMTFLMKRRLQYLPIFTAIFIISSFFLA</sequence>
<protein>
    <recommendedName>
        <fullName evidence="4">G-protein coupled receptors family 1 profile domain-containing protein</fullName>
    </recommendedName>
</protein>
<evidence type="ECO:0000313" key="2">
    <source>
        <dbReference type="EMBL" id="GFS24026.1"/>
    </source>
</evidence>
<proteinExistence type="predicted"/>
<feature type="transmembrane region" description="Helical" evidence="1">
    <location>
        <begin position="112"/>
        <end position="129"/>
    </location>
</feature>
<comment type="caution">
    <text evidence="2">The sequence shown here is derived from an EMBL/GenBank/DDBJ whole genome shotgun (WGS) entry which is preliminary data.</text>
</comment>
<feature type="transmembrane region" description="Helical" evidence="1">
    <location>
        <begin position="76"/>
        <end position="96"/>
    </location>
</feature>
<dbReference type="AlphaFoldDB" id="A0AAV4JRM5"/>
<feature type="transmembrane region" description="Helical" evidence="1">
    <location>
        <begin position="37"/>
        <end position="56"/>
    </location>
</feature>
<accession>A0AAV4JRM5</accession>
<organism evidence="2 3">
    <name type="scientific">Elysia marginata</name>
    <dbReference type="NCBI Taxonomy" id="1093978"/>
    <lineage>
        <taxon>Eukaryota</taxon>
        <taxon>Metazoa</taxon>
        <taxon>Spiralia</taxon>
        <taxon>Lophotrochozoa</taxon>
        <taxon>Mollusca</taxon>
        <taxon>Gastropoda</taxon>
        <taxon>Heterobranchia</taxon>
        <taxon>Euthyneura</taxon>
        <taxon>Panpulmonata</taxon>
        <taxon>Sacoglossa</taxon>
        <taxon>Placobranchoidea</taxon>
        <taxon>Plakobranchidae</taxon>
        <taxon>Elysia</taxon>
    </lineage>
</organism>
<keyword evidence="1" id="KW-1133">Transmembrane helix</keyword>
<evidence type="ECO:0000313" key="3">
    <source>
        <dbReference type="Proteomes" id="UP000762676"/>
    </source>
</evidence>
<evidence type="ECO:0008006" key="4">
    <source>
        <dbReference type="Google" id="ProtNLM"/>
    </source>
</evidence>